<dbReference type="AlphaFoldDB" id="A0AA48HNP5"/>
<dbReference type="RefSeq" id="WP_338294638.1">
    <property type="nucleotide sequence ID" value="NZ_AP027272.1"/>
</dbReference>
<reference evidence="1" key="1">
    <citation type="submission" date="2023-01" db="EMBL/GenBank/DDBJ databases">
        <title>Complete genome sequence of Planctobacterium marinum strain Dej080120_11.</title>
        <authorList>
            <person name="Ueki S."/>
            <person name="Maruyama F."/>
        </authorList>
    </citation>
    <scope>NUCLEOTIDE SEQUENCE</scope>
    <source>
        <strain evidence="1">Dej080120_11</strain>
    </source>
</reference>
<organism evidence="1 2">
    <name type="scientific">Planctobacterium marinum</name>
    <dbReference type="NCBI Taxonomy" id="1631968"/>
    <lineage>
        <taxon>Bacteria</taxon>
        <taxon>Pseudomonadati</taxon>
        <taxon>Pseudomonadota</taxon>
        <taxon>Gammaproteobacteria</taxon>
        <taxon>Alteromonadales</taxon>
        <taxon>Alteromonadaceae</taxon>
        <taxon>Planctobacterium</taxon>
    </lineage>
</organism>
<evidence type="ECO:0000313" key="2">
    <source>
        <dbReference type="Proteomes" id="UP001333710"/>
    </source>
</evidence>
<keyword evidence="2" id="KW-1185">Reference proteome</keyword>
<dbReference type="NCBIfam" id="TIGR02001">
    <property type="entry name" value="gcw_chp"/>
    <property type="match status" value="1"/>
</dbReference>
<dbReference type="EMBL" id="AP027272">
    <property type="protein sequence ID" value="BDX08574.1"/>
    <property type="molecule type" value="Genomic_DNA"/>
</dbReference>
<evidence type="ECO:0000313" key="1">
    <source>
        <dbReference type="EMBL" id="BDX08574.1"/>
    </source>
</evidence>
<dbReference type="Proteomes" id="UP001333710">
    <property type="component" value="Chromosome"/>
</dbReference>
<gene>
    <name evidence="1" type="ORF">MACH26_40950</name>
</gene>
<protein>
    <submittedName>
        <fullName evidence="1">TIGR02001 family outer membrane protein</fullName>
    </submittedName>
</protein>
<sequence>MERSATITLASDYLFNGITQTDEGPALQGSIDFSLESGVYFGSWASNVDFGDDTNLEVDFYGGYYGEFENGGWYDVSLLYYSYHGGSGSDDSNYFEVAAAMGTDNLEVKVWYAPDYAGTGARHIITALSYSYPVTENASLVVAVDRSESLDYEEFEWEPGDESYIHWRIGSEFSLSGFDASITLEGTDLDTYGDTRLLATISKTFSF</sequence>
<accession>A0AA48HNP5</accession>
<proteinExistence type="predicted"/>
<name>A0AA48HNP5_9ALTE</name>
<dbReference type="KEGG" id="pmaw:MACH26_40950"/>
<dbReference type="Pfam" id="PF09694">
    <property type="entry name" value="Gcw_chp"/>
    <property type="match status" value="1"/>
</dbReference>
<dbReference type="InterPro" id="IPR010239">
    <property type="entry name" value="CHP02001"/>
</dbReference>